<dbReference type="PANTHER" id="PTHR45947">
    <property type="entry name" value="SULFOQUINOVOSYL TRANSFERASE SQD2"/>
    <property type="match status" value="1"/>
</dbReference>
<dbReference type="InterPro" id="IPR028098">
    <property type="entry name" value="Glyco_trans_4-like_N"/>
</dbReference>
<evidence type="ECO:0000259" key="2">
    <source>
        <dbReference type="Pfam" id="PF13579"/>
    </source>
</evidence>
<gene>
    <name evidence="3" type="ORF">NPA36_07895</name>
</gene>
<sequence>MNKILVYCQYYYPEQFRIHDICEELVRRGYEVTVVTGIPNYPIGSFFEGYGLFNRRREMINGVQVVRLPIVPRGKRTIQLMFNYFSYIVSAGIYSLFTRQKASHVFTYGLSPITQALPGIIYSKRKKVKNILYVLDLWPESVTATTSLENRRIISFIERMVSYIYRHYQYILVTSGGFLESVNKYNQNADNHVAIWPQYAEETYYPVPKTKPEIFTILFAGNIGVAQNMHLYPKVAKLLKERGYMFQFKIIGDGRAKQSLEQQVETERVSEYFEILPPVPVDQVKYEMAKVDVAIISLNDDPMVGKTIPGKLQSCMACGMPLLVSANGEVAEIVEKSNAGLVSNADDAEALAENIVKFLQLTREELEILGKNSYEYYQNNYDKAKLLDQLEEYLNR</sequence>
<dbReference type="EMBL" id="JANHNZ010000008">
    <property type="protein sequence ID" value="MCQ9210471.1"/>
    <property type="molecule type" value="Genomic_DNA"/>
</dbReference>
<evidence type="ECO:0000313" key="3">
    <source>
        <dbReference type="EMBL" id="MCQ9210471.1"/>
    </source>
</evidence>
<dbReference type="CDD" id="cd03794">
    <property type="entry name" value="GT4_WbuB-like"/>
    <property type="match status" value="1"/>
</dbReference>
<feature type="transmembrane region" description="Helical" evidence="1">
    <location>
        <begin position="80"/>
        <end position="97"/>
    </location>
</feature>
<dbReference type="Gene3D" id="3.40.50.2000">
    <property type="entry name" value="Glycogen Phosphorylase B"/>
    <property type="match status" value="2"/>
</dbReference>
<name>A0ABT1WPQ4_9LACT</name>
<dbReference type="SUPFAM" id="SSF53756">
    <property type="entry name" value="UDP-Glycosyltransferase/glycogen phosphorylase"/>
    <property type="match status" value="1"/>
</dbReference>
<dbReference type="RefSeq" id="WP_256945580.1">
    <property type="nucleotide sequence ID" value="NZ_JANHNZ010000008.1"/>
</dbReference>
<evidence type="ECO:0000256" key="1">
    <source>
        <dbReference type="SAM" id="Phobius"/>
    </source>
</evidence>
<keyword evidence="1" id="KW-0812">Transmembrane</keyword>
<reference evidence="3" key="3">
    <citation type="journal article" date="2023" name="Microbiol. Resour. Announc.">
        <title>Draft Genome Sequence of Granulicatella sp. Strain S8, Isolated from a Marine Fish, Seriola quinqueradiata.</title>
        <authorList>
            <person name="Lee M."/>
            <person name="Farooq A."/>
            <person name="Jeong J.B."/>
            <person name="Jung M.Y."/>
        </authorList>
    </citation>
    <scope>NUCLEOTIDE SEQUENCE</scope>
    <source>
        <strain evidence="3">S8</strain>
    </source>
</reference>
<organism evidence="3 4">
    <name type="scientific">Granulicatella seriolae</name>
    <dbReference type="NCBI Taxonomy" id="2967226"/>
    <lineage>
        <taxon>Bacteria</taxon>
        <taxon>Bacillati</taxon>
        <taxon>Bacillota</taxon>
        <taxon>Bacilli</taxon>
        <taxon>Lactobacillales</taxon>
        <taxon>Carnobacteriaceae</taxon>
        <taxon>Granulicatella</taxon>
    </lineage>
</organism>
<proteinExistence type="predicted"/>
<accession>A0ABT1WPQ4</accession>
<evidence type="ECO:0000313" key="4">
    <source>
        <dbReference type="Proteomes" id="UP001059480"/>
    </source>
</evidence>
<comment type="caution">
    <text evidence="3">The sequence shown here is derived from an EMBL/GenBank/DDBJ whole genome shotgun (WGS) entry which is preliminary data.</text>
</comment>
<reference evidence="3" key="2">
    <citation type="journal article" date="2023" name="Curr. Microbiol.">
        <title>Granulicatella seriolae sp. nov., a Novel Facultative Anaerobe Isolated from Yellowtail Marine Fish.</title>
        <authorList>
            <person name="Lee M."/>
            <person name="Choi Y.J."/>
            <person name="Farooq A."/>
            <person name="Jeong J.B."/>
            <person name="Jung M.Y."/>
        </authorList>
    </citation>
    <scope>NUCLEOTIDE SEQUENCE</scope>
    <source>
        <strain evidence="3">S8</strain>
    </source>
</reference>
<dbReference type="Proteomes" id="UP001059480">
    <property type="component" value="Unassembled WGS sequence"/>
</dbReference>
<dbReference type="Pfam" id="PF13579">
    <property type="entry name" value="Glyco_trans_4_4"/>
    <property type="match status" value="1"/>
</dbReference>
<dbReference type="InterPro" id="IPR050194">
    <property type="entry name" value="Glycosyltransferase_grp1"/>
</dbReference>
<keyword evidence="4" id="KW-1185">Reference proteome</keyword>
<reference evidence="3" key="1">
    <citation type="submission" date="2022-07" db="EMBL/GenBank/DDBJ databases">
        <authorList>
            <person name="Jung M.-Y."/>
            <person name="Lee M."/>
        </authorList>
    </citation>
    <scope>NUCLEOTIDE SEQUENCE</scope>
    <source>
        <strain evidence="3">S8</strain>
    </source>
</reference>
<dbReference type="Pfam" id="PF13692">
    <property type="entry name" value="Glyco_trans_1_4"/>
    <property type="match status" value="1"/>
</dbReference>
<keyword evidence="1" id="KW-0472">Membrane</keyword>
<protein>
    <submittedName>
        <fullName evidence="3">Glycosyltransferase family 4 protein</fullName>
    </submittedName>
</protein>
<keyword evidence="1" id="KW-1133">Transmembrane helix</keyword>
<feature type="domain" description="Glycosyltransferase subfamily 4-like N-terminal" evidence="2">
    <location>
        <begin position="17"/>
        <end position="184"/>
    </location>
</feature>
<dbReference type="PANTHER" id="PTHR45947:SF3">
    <property type="entry name" value="SULFOQUINOVOSYL TRANSFERASE SQD2"/>
    <property type="match status" value="1"/>
</dbReference>